<feature type="region of interest" description="Disordered" evidence="1">
    <location>
        <begin position="126"/>
        <end position="147"/>
    </location>
</feature>
<keyword evidence="3" id="KW-1185">Reference proteome</keyword>
<organism evidence="2 3">
    <name type="scientific">Dissostichus eleginoides</name>
    <name type="common">Patagonian toothfish</name>
    <name type="synonym">Dissostichus amissus</name>
    <dbReference type="NCBI Taxonomy" id="100907"/>
    <lineage>
        <taxon>Eukaryota</taxon>
        <taxon>Metazoa</taxon>
        <taxon>Chordata</taxon>
        <taxon>Craniata</taxon>
        <taxon>Vertebrata</taxon>
        <taxon>Euteleostomi</taxon>
        <taxon>Actinopterygii</taxon>
        <taxon>Neopterygii</taxon>
        <taxon>Teleostei</taxon>
        <taxon>Neoteleostei</taxon>
        <taxon>Acanthomorphata</taxon>
        <taxon>Eupercaria</taxon>
        <taxon>Perciformes</taxon>
        <taxon>Notothenioidei</taxon>
        <taxon>Nototheniidae</taxon>
        <taxon>Dissostichus</taxon>
    </lineage>
</organism>
<sequence>MEPVAIAPELALPLTRVALIIAQKSDPTLTKCFDAAENPNECNRKQSFFVDDGVMMCREASQGEQQGTVVTADPNVATSLACVVSVVENDLIVPSGGQQCVASCSSPRSDRIGSFLLLLLTSPQIGPERTPPASRRERTSAVPPPVGWTRPSLTIGCNA</sequence>
<reference evidence="2" key="1">
    <citation type="submission" date="2023-04" db="EMBL/GenBank/DDBJ databases">
        <title>Chromosome-level genome of Chaenocephalus aceratus.</title>
        <authorList>
            <person name="Park H."/>
        </authorList>
    </citation>
    <scope>NUCLEOTIDE SEQUENCE</scope>
    <source>
        <strain evidence="2">DE</strain>
        <tissue evidence="2">Muscle</tissue>
    </source>
</reference>
<gene>
    <name evidence="2" type="ORF">KUDE01_028805</name>
</gene>
<accession>A0AAD9F6Z9</accession>
<comment type="caution">
    <text evidence="2">The sequence shown here is derived from an EMBL/GenBank/DDBJ whole genome shotgun (WGS) entry which is preliminary data.</text>
</comment>
<name>A0AAD9F6Z9_DISEL</name>
<protein>
    <submittedName>
        <fullName evidence="2">Nuclear transcription factor Y subunit C-5</fullName>
    </submittedName>
</protein>
<proteinExistence type="predicted"/>
<evidence type="ECO:0000313" key="2">
    <source>
        <dbReference type="EMBL" id="KAK1888020.1"/>
    </source>
</evidence>
<dbReference type="EMBL" id="JASDAP010000018">
    <property type="protein sequence ID" value="KAK1888020.1"/>
    <property type="molecule type" value="Genomic_DNA"/>
</dbReference>
<dbReference type="Proteomes" id="UP001228049">
    <property type="component" value="Unassembled WGS sequence"/>
</dbReference>
<dbReference type="AlphaFoldDB" id="A0AAD9F6Z9"/>
<evidence type="ECO:0000313" key="3">
    <source>
        <dbReference type="Proteomes" id="UP001228049"/>
    </source>
</evidence>
<evidence type="ECO:0000256" key="1">
    <source>
        <dbReference type="SAM" id="MobiDB-lite"/>
    </source>
</evidence>